<proteinExistence type="predicted"/>
<feature type="signal peptide" evidence="1">
    <location>
        <begin position="1"/>
        <end position="19"/>
    </location>
</feature>
<evidence type="ECO:0000256" key="1">
    <source>
        <dbReference type="SAM" id="SignalP"/>
    </source>
</evidence>
<protein>
    <submittedName>
        <fullName evidence="4">DUF2147 domain-containing protein</fullName>
    </submittedName>
    <submittedName>
        <fullName evidence="3">Uncharacterized protein (DUF2147 family)</fullName>
    </submittedName>
</protein>
<dbReference type="AlphaFoldDB" id="A0AAE9GSA9"/>
<dbReference type="KEGG" id="usu:LVJ78_10285"/>
<dbReference type="Proteomes" id="UP000829756">
    <property type="component" value="Chromosome"/>
</dbReference>
<evidence type="ECO:0000313" key="4">
    <source>
        <dbReference type="EMBL" id="UOO79070.1"/>
    </source>
</evidence>
<accession>A0AAE9GSA9</accession>
<reference evidence="4" key="2">
    <citation type="submission" date="2021-12" db="EMBL/GenBank/DDBJ databases">
        <authorList>
            <person name="Veyrier F.J."/>
        </authorList>
    </citation>
    <scope>NUCLEOTIDE SEQUENCE</scope>
    <source>
        <strain evidence="4">1258/02</strain>
    </source>
</reference>
<feature type="domain" description="DUF2147" evidence="2">
    <location>
        <begin position="24"/>
        <end position="135"/>
    </location>
</feature>
<dbReference type="PANTHER" id="PTHR36919:SF3">
    <property type="entry name" value="BLL5882 PROTEIN"/>
    <property type="match status" value="1"/>
</dbReference>
<dbReference type="Proteomes" id="UP000294721">
    <property type="component" value="Unassembled WGS sequence"/>
</dbReference>
<reference evidence="4" key="3">
    <citation type="journal article" date="2022" name="Res Sq">
        <title>Evolution of multicellular longitudinally dividing oral cavity symbionts (Neisseriaceae).</title>
        <authorList>
            <person name="Nyongesa S."/>
            <person name="Weber P."/>
            <person name="Bernet E."/>
            <person name="Pullido F."/>
            <person name="Nieckarz M."/>
            <person name="Delaby M."/>
            <person name="Nieves C."/>
            <person name="Viehboeck T."/>
            <person name="Krause N."/>
            <person name="Rivera-Millot A."/>
            <person name="Nakamura A."/>
            <person name="Vischer N."/>
            <person name="VanNieuwenhze M."/>
            <person name="Brun Y."/>
            <person name="Cava F."/>
            <person name="Bulgheresi S."/>
            <person name="Veyrier F."/>
        </authorList>
    </citation>
    <scope>NUCLEOTIDE SEQUENCE</scope>
    <source>
        <strain evidence="4">1258/02</strain>
    </source>
</reference>
<keyword evidence="1" id="KW-0732">Signal</keyword>
<dbReference type="EMBL" id="SLXE01000004">
    <property type="protein sequence ID" value="TCP09191.1"/>
    <property type="molecule type" value="Genomic_DNA"/>
</dbReference>
<dbReference type="Pfam" id="PF09917">
    <property type="entry name" value="DUF2147"/>
    <property type="match status" value="1"/>
</dbReference>
<reference evidence="3 5" key="1">
    <citation type="submission" date="2019-03" db="EMBL/GenBank/DDBJ databases">
        <title>Genomic Encyclopedia of Type Strains, Phase IV (KMG-IV): sequencing the most valuable type-strain genomes for metagenomic binning, comparative biology and taxonomic classification.</title>
        <authorList>
            <person name="Goeker M."/>
        </authorList>
    </citation>
    <scope>NUCLEOTIDE SEQUENCE [LARGE SCALE GENOMIC DNA]</scope>
    <source>
        <strain evidence="3 5">DSM 17474</strain>
    </source>
</reference>
<dbReference type="EMBL" id="CP091507">
    <property type="protein sequence ID" value="UOO79070.1"/>
    <property type="molecule type" value="Genomic_DNA"/>
</dbReference>
<sequence length="137" mass="14528">MNKLILSAALLLAAPLALAQGIEGKWRTIDDESGKPKAVVQISQSGNTFNGRIVSLAEGVKNECPACQPAKPLIGLNVLTGLQEKDGKYEGGKIYDPKSGKTYSAKAELANGGKSLKVRGFMGVSVLGRTQTWQRVD</sequence>
<dbReference type="InterPro" id="IPR019223">
    <property type="entry name" value="DUF2147"/>
</dbReference>
<gene>
    <name evidence="3" type="ORF">EV680_10456</name>
    <name evidence="4" type="ORF">LVJ78_10285</name>
</gene>
<dbReference type="Gene3D" id="2.40.128.520">
    <property type="match status" value="1"/>
</dbReference>
<keyword evidence="5" id="KW-1185">Reference proteome</keyword>
<evidence type="ECO:0000313" key="5">
    <source>
        <dbReference type="Proteomes" id="UP000294721"/>
    </source>
</evidence>
<evidence type="ECO:0000313" key="6">
    <source>
        <dbReference type="Proteomes" id="UP000829756"/>
    </source>
</evidence>
<dbReference type="RefSeq" id="WP_132952870.1">
    <property type="nucleotide sequence ID" value="NZ_CALJUB010000125.1"/>
</dbReference>
<organism evidence="4 6">
    <name type="scientific">Uruburuella suis</name>
    <dbReference type="NCBI Taxonomy" id="252130"/>
    <lineage>
        <taxon>Bacteria</taxon>
        <taxon>Pseudomonadati</taxon>
        <taxon>Pseudomonadota</taxon>
        <taxon>Betaproteobacteria</taxon>
        <taxon>Neisseriales</taxon>
        <taxon>Neisseriaceae</taxon>
        <taxon>Uruburuella</taxon>
    </lineage>
</organism>
<dbReference type="PANTHER" id="PTHR36919">
    <property type="entry name" value="BLR1215 PROTEIN"/>
    <property type="match status" value="1"/>
</dbReference>
<evidence type="ECO:0000313" key="3">
    <source>
        <dbReference type="EMBL" id="TCP09191.1"/>
    </source>
</evidence>
<feature type="chain" id="PRO_5042084502" evidence="1">
    <location>
        <begin position="20"/>
        <end position="137"/>
    </location>
</feature>
<evidence type="ECO:0000259" key="2">
    <source>
        <dbReference type="Pfam" id="PF09917"/>
    </source>
</evidence>
<name>A0AAE9GSA9_9NEIS</name>